<reference evidence="1" key="1">
    <citation type="submission" date="2023-03" db="EMBL/GenBank/DDBJ databases">
        <title>A hybrid and poly-polish workflow for the complete and accurate assembly of phage genomes: a case study of ten przondoviruses.</title>
        <authorList>
            <person name="Elek C.K.A."/>
            <person name="Adriaenssens E.M."/>
        </authorList>
    </citation>
    <scope>NUCLEOTIDE SEQUENCE</scope>
</reference>
<evidence type="ECO:0000313" key="2">
    <source>
        <dbReference type="Proteomes" id="UP001213723"/>
    </source>
</evidence>
<proteinExistence type="predicted"/>
<dbReference type="Proteomes" id="UP001213723">
    <property type="component" value="Segment"/>
</dbReference>
<dbReference type="EMBL" id="OQ579032">
    <property type="protein sequence ID" value="WEU80606.1"/>
    <property type="molecule type" value="Genomic_DNA"/>
</dbReference>
<sequence>MLKSVVTGDAYYLMFIVESTTFVCPVDDYLRPSV</sequence>
<name>A0AAF0D8B8_9CAUD</name>
<gene>
    <name evidence="1" type="ORF">XRIDKHHW_0003</name>
</gene>
<keyword evidence="2" id="KW-1185">Reference proteome</keyword>
<evidence type="ECO:0000313" key="1">
    <source>
        <dbReference type="EMBL" id="WEU80606.1"/>
    </source>
</evidence>
<protein>
    <submittedName>
        <fullName evidence="1">Uncharacterized protein</fullName>
    </submittedName>
</protein>
<organism evidence="1 2">
    <name type="scientific">Klebsiella phage Whistle</name>
    <dbReference type="NCBI Taxonomy" id="3018531"/>
    <lineage>
        <taxon>Viruses</taxon>
        <taxon>Duplodnaviria</taxon>
        <taxon>Heunggongvirae</taxon>
        <taxon>Uroviricota</taxon>
        <taxon>Caudoviricetes</taxon>
        <taxon>Autographivirales</taxon>
        <taxon>Autotranscriptaviridae</taxon>
        <taxon>Studiervirinae</taxon>
        <taxon>Przondovirus</taxon>
        <taxon>Przondovirus whistle</taxon>
    </lineage>
</organism>
<dbReference type="RefSeq" id="YP_011108804.1">
    <property type="nucleotide sequence ID" value="NC_092457.1"/>
</dbReference>
<accession>A0AAF0D8B8</accession>
<dbReference type="GeneID" id="98576650"/>